<evidence type="ECO:0000313" key="1">
    <source>
        <dbReference type="EMBL" id="TQD92073.1"/>
    </source>
</evidence>
<dbReference type="EMBL" id="VIEB01000402">
    <property type="protein sequence ID" value="TQD92073.1"/>
    <property type="molecule type" value="Genomic_DNA"/>
</dbReference>
<evidence type="ECO:0000313" key="2">
    <source>
        <dbReference type="Proteomes" id="UP000315295"/>
    </source>
</evidence>
<proteinExistence type="predicted"/>
<organism evidence="1 2">
    <name type="scientific">Malus baccata</name>
    <name type="common">Siberian crab apple</name>
    <name type="synonym">Pyrus baccata</name>
    <dbReference type="NCBI Taxonomy" id="106549"/>
    <lineage>
        <taxon>Eukaryota</taxon>
        <taxon>Viridiplantae</taxon>
        <taxon>Streptophyta</taxon>
        <taxon>Embryophyta</taxon>
        <taxon>Tracheophyta</taxon>
        <taxon>Spermatophyta</taxon>
        <taxon>Magnoliopsida</taxon>
        <taxon>eudicotyledons</taxon>
        <taxon>Gunneridae</taxon>
        <taxon>Pentapetalae</taxon>
        <taxon>rosids</taxon>
        <taxon>fabids</taxon>
        <taxon>Rosales</taxon>
        <taxon>Rosaceae</taxon>
        <taxon>Amygdaloideae</taxon>
        <taxon>Maleae</taxon>
        <taxon>Malus</taxon>
    </lineage>
</organism>
<name>A0A540M021_MALBA</name>
<dbReference type="AlphaFoldDB" id="A0A540M021"/>
<reference evidence="1 2" key="1">
    <citation type="journal article" date="2019" name="G3 (Bethesda)">
        <title>Sequencing of a Wild Apple (Malus baccata) Genome Unravels the Differences Between Cultivated and Wild Apple Species Regarding Disease Resistance and Cold Tolerance.</title>
        <authorList>
            <person name="Chen X."/>
        </authorList>
    </citation>
    <scope>NUCLEOTIDE SEQUENCE [LARGE SCALE GENOMIC DNA]</scope>
    <source>
        <strain evidence="2">cv. Shandingzi</strain>
        <tissue evidence="1">Leaves</tissue>
    </source>
</reference>
<accession>A0A540M021</accession>
<keyword evidence="2" id="KW-1185">Reference proteome</keyword>
<gene>
    <name evidence="1" type="ORF">C1H46_022352</name>
</gene>
<dbReference type="Proteomes" id="UP000315295">
    <property type="component" value="Unassembled WGS sequence"/>
</dbReference>
<sequence>MAGPNWRYNDGRQPPPLSMNLVVRKHLTKLRCISQIGAVTGGGKLELVENVNALLEVETWVLLQQQQLLYNV</sequence>
<comment type="caution">
    <text evidence="1">The sequence shown here is derived from an EMBL/GenBank/DDBJ whole genome shotgun (WGS) entry which is preliminary data.</text>
</comment>
<protein>
    <submittedName>
        <fullName evidence="1">Uncharacterized protein</fullName>
    </submittedName>
</protein>